<organism evidence="3 4">
    <name type="scientific">Serratia ficaria</name>
    <dbReference type="NCBI Taxonomy" id="61651"/>
    <lineage>
        <taxon>Bacteria</taxon>
        <taxon>Pseudomonadati</taxon>
        <taxon>Pseudomonadota</taxon>
        <taxon>Gammaproteobacteria</taxon>
        <taxon>Enterobacterales</taxon>
        <taxon>Yersiniaceae</taxon>
        <taxon>Serratia</taxon>
    </lineage>
</organism>
<sequence length="244" mass="26058">MSRIFITGSADGLGRAAAETLLAEGHQVIVHAREPGRLHGMRALLDRGALAVTGDLSDLQQTQALAGQVNRIGRPDAVIHNAGVFSGPQVLAVNVIAPYLLTALIARPARLVYLSSSMHFDGRAALDAVDWRGNQPMPYSDSKLLVTALAAAVARRWPEVIGSAVDPGWVPTRMGGENAPGDLRLGHLTQEWLVGSEDAQARVSGGYWHHQRRLAPHAATRDPAFQDALLAKLERVTGVTLAMP</sequence>
<evidence type="ECO:0000256" key="1">
    <source>
        <dbReference type="ARBA" id="ARBA00006484"/>
    </source>
</evidence>
<dbReference type="Pfam" id="PF00106">
    <property type="entry name" value="adh_short"/>
    <property type="match status" value="1"/>
</dbReference>
<dbReference type="EMBL" id="LT906479">
    <property type="protein sequence ID" value="SNW03212.1"/>
    <property type="molecule type" value="Genomic_DNA"/>
</dbReference>
<dbReference type="InterPro" id="IPR002347">
    <property type="entry name" value="SDR_fam"/>
</dbReference>
<evidence type="ECO:0000313" key="4">
    <source>
        <dbReference type="Proteomes" id="UP000215134"/>
    </source>
</evidence>
<dbReference type="PANTHER" id="PTHR24320">
    <property type="entry name" value="RETINOL DEHYDROGENASE"/>
    <property type="match status" value="1"/>
</dbReference>
<dbReference type="AlphaFoldDB" id="A0A240C6H5"/>
<accession>A0A240C6H5</accession>
<protein>
    <submittedName>
        <fullName evidence="3">Cis-2,3-dihydrobiphenyl-2,3-diol dehydrogenase</fullName>
        <ecNumber evidence="3">1.3.1.56</ecNumber>
    </submittedName>
</protein>
<keyword evidence="2 3" id="KW-0560">Oxidoreductase</keyword>
<dbReference type="KEGG" id="sfj:SAMEA4384070_3181"/>
<dbReference type="PRINTS" id="PR00081">
    <property type="entry name" value="GDHRDH"/>
</dbReference>
<dbReference type="GeneID" id="75028324"/>
<dbReference type="PANTHER" id="PTHR24320:SF274">
    <property type="entry name" value="CHAIN DEHYDROGENASE, PUTATIVE (AFU_ORTHOLOGUE AFUA_4G00440)-RELATED"/>
    <property type="match status" value="1"/>
</dbReference>
<reference evidence="3 4" key="1">
    <citation type="submission" date="2017-06" db="EMBL/GenBank/DDBJ databases">
        <authorList>
            <consortium name="Pathogen Informatics"/>
        </authorList>
    </citation>
    <scope>NUCLEOTIDE SEQUENCE [LARGE SCALE GENOMIC DNA]</scope>
    <source>
        <strain evidence="3 4">NCTC12148</strain>
    </source>
</reference>
<evidence type="ECO:0000256" key="2">
    <source>
        <dbReference type="ARBA" id="ARBA00023002"/>
    </source>
</evidence>
<comment type="similarity">
    <text evidence="1">Belongs to the short-chain dehydrogenases/reductases (SDR) family.</text>
</comment>
<dbReference type="InterPro" id="IPR036291">
    <property type="entry name" value="NAD(P)-bd_dom_sf"/>
</dbReference>
<dbReference type="EC" id="1.3.1.56" evidence="3"/>
<dbReference type="OrthoDB" id="9810734at2"/>
<proteinExistence type="inferred from homology"/>
<dbReference type="RefSeq" id="WP_095098246.1">
    <property type="nucleotide sequence ID" value="NZ_CAMIQD010000001.1"/>
</dbReference>
<dbReference type="GO" id="GO:0018509">
    <property type="term" value="F:cis-2,3-dihydrobiphenyl-2,3-diol dehydrogenase activity"/>
    <property type="evidence" value="ECO:0007669"/>
    <property type="project" value="UniProtKB-EC"/>
</dbReference>
<dbReference type="SUPFAM" id="SSF51735">
    <property type="entry name" value="NAD(P)-binding Rossmann-fold domains"/>
    <property type="match status" value="1"/>
</dbReference>
<evidence type="ECO:0000313" key="3">
    <source>
        <dbReference type="EMBL" id="SNW03212.1"/>
    </source>
</evidence>
<gene>
    <name evidence="3" type="primary">bphB</name>
    <name evidence="3" type="ORF">SAMEA4384070_03181</name>
</gene>
<keyword evidence="4" id="KW-1185">Reference proteome</keyword>
<dbReference type="Proteomes" id="UP000215134">
    <property type="component" value="Chromosome 1"/>
</dbReference>
<dbReference type="Gene3D" id="3.40.50.720">
    <property type="entry name" value="NAD(P)-binding Rossmann-like Domain"/>
    <property type="match status" value="1"/>
</dbReference>
<name>A0A240C6H5_SERFI</name>